<evidence type="ECO:0000313" key="5">
    <source>
        <dbReference type="Proteomes" id="UP000001296"/>
    </source>
</evidence>
<evidence type="ECO:0000256" key="2">
    <source>
        <dbReference type="ARBA" id="ARBA00022803"/>
    </source>
</evidence>
<dbReference type="Pfam" id="PF07719">
    <property type="entry name" value="TPR_2"/>
    <property type="match status" value="1"/>
</dbReference>
<evidence type="ECO:0000256" key="3">
    <source>
        <dbReference type="PROSITE-ProRule" id="PRU00339"/>
    </source>
</evidence>
<reference key="1">
    <citation type="submission" date="2009-08" db="EMBL/GenBank/DDBJ databases">
        <title>The genome sequence of Spirochaeta thermophila DSM6192.</title>
        <authorList>
            <person name="Angelov A."/>
            <person name="Mientus M."/>
            <person name="Wittenberg S."/>
            <person name="Lehmann R."/>
            <person name="Liesegang H."/>
            <person name="Daniel R."/>
            <person name="Liebl W."/>
        </authorList>
    </citation>
    <scope>NUCLEOTIDE SEQUENCE</scope>
    <source>
        <strain>DSM 6192</strain>
    </source>
</reference>
<dbReference type="InterPro" id="IPR019734">
    <property type="entry name" value="TPR_rpt"/>
</dbReference>
<dbReference type="KEGG" id="sta:STHERM_c09010"/>
<keyword evidence="1" id="KW-0677">Repeat</keyword>
<dbReference type="Gene3D" id="1.25.40.10">
    <property type="entry name" value="Tetratricopeptide repeat domain"/>
    <property type="match status" value="2"/>
</dbReference>
<reference evidence="4 5" key="2">
    <citation type="journal article" date="2010" name="J. Bacteriol.">
        <title>Genome sequence of the polysaccharide-degrading, thermophilic anaerobe Spirochaeta thermophila DSM 6192.</title>
        <authorList>
            <person name="Angelov A."/>
            <person name="Liebl S."/>
            <person name="Ballschmiter M."/>
            <person name="Bomeke M."/>
            <person name="Lehmann R."/>
            <person name="Liesegang H."/>
            <person name="Daniel R."/>
            <person name="Liebl W."/>
        </authorList>
    </citation>
    <scope>NUCLEOTIDE SEQUENCE [LARGE SCALE GENOMIC DNA]</scope>
    <source>
        <strain evidence="5">ATCC 49972 / DSM 6192 / RI 19.B1</strain>
    </source>
</reference>
<dbReference type="Pfam" id="PF14559">
    <property type="entry name" value="TPR_19"/>
    <property type="match status" value="1"/>
</dbReference>
<dbReference type="HOGENOM" id="CLU_075574_0_0_12"/>
<dbReference type="AlphaFoldDB" id="E0RS61"/>
<organism evidence="4 5">
    <name type="scientific">Winmispira thermophila (strain ATCC 49972 / DSM 6192 / RI 19.B1)</name>
    <name type="common">Spirochaeta thermophila</name>
    <dbReference type="NCBI Taxonomy" id="665571"/>
    <lineage>
        <taxon>Bacteria</taxon>
        <taxon>Pseudomonadati</taxon>
        <taxon>Spirochaetota</taxon>
        <taxon>Spirochaetia</taxon>
        <taxon>Winmispirales</taxon>
        <taxon>Winmispiraceae</taxon>
        <taxon>Winmispira</taxon>
    </lineage>
</organism>
<dbReference type="InterPro" id="IPR011990">
    <property type="entry name" value="TPR-like_helical_dom_sf"/>
</dbReference>
<dbReference type="PaxDb" id="665571-STHERM_c09010"/>
<accession>E0RS61</accession>
<dbReference type="eggNOG" id="COG0457">
    <property type="taxonomic scope" value="Bacteria"/>
</dbReference>
<feature type="repeat" description="TPR" evidence="3">
    <location>
        <begin position="72"/>
        <end position="105"/>
    </location>
</feature>
<protein>
    <submittedName>
        <fullName evidence="4">TPR domain protein</fullName>
    </submittedName>
</protein>
<dbReference type="SMART" id="SM00028">
    <property type="entry name" value="TPR"/>
    <property type="match status" value="3"/>
</dbReference>
<proteinExistence type="predicted"/>
<dbReference type="SUPFAM" id="SSF48452">
    <property type="entry name" value="TPR-like"/>
    <property type="match status" value="1"/>
</dbReference>
<dbReference type="RefSeq" id="WP_013313689.1">
    <property type="nucleotide sequence ID" value="NC_014484.1"/>
</dbReference>
<sequence length="237" mass="27356">MRARVLLTLVPLLLLGGCRKDDTEAMLERLLVFEPEPEQTRQDPERIAELKEGIEKYRQVVQEKVRAAGQLGVYYKLLAEAYMQQGMFGLALEALEEAITIYPENPVLFQMAGICAGRMAKAQMDPVERDRYLQLSESYYLRALDLDPRLKESLYGIAILYVFEMGRPEDAIPHLRKLVEIDPGWMEPHFVLARAYVEVGRIEEAKEEYRYVVEHARDREIKTRAQEHILQLSGGTE</sequence>
<gene>
    <name evidence="4" type="ordered locus">STHERM_c09010</name>
</gene>
<dbReference type="InterPro" id="IPR013105">
    <property type="entry name" value="TPR_2"/>
</dbReference>
<dbReference type="EMBL" id="CP001698">
    <property type="protein sequence ID" value="ADN01848.1"/>
    <property type="molecule type" value="Genomic_DNA"/>
</dbReference>
<dbReference type="PROSITE" id="PS51257">
    <property type="entry name" value="PROKAR_LIPOPROTEIN"/>
    <property type="match status" value="1"/>
</dbReference>
<dbReference type="PROSITE" id="PS50005">
    <property type="entry name" value="TPR"/>
    <property type="match status" value="1"/>
</dbReference>
<dbReference type="PANTHER" id="PTHR45586">
    <property type="entry name" value="TPR REPEAT-CONTAINING PROTEIN PA4667"/>
    <property type="match status" value="1"/>
</dbReference>
<dbReference type="Proteomes" id="UP000001296">
    <property type="component" value="Chromosome"/>
</dbReference>
<keyword evidence="2 3" id="KW-0802">TPR repeat</keyword>
<name>E0RS61_WINT6</name>
<evidence type="ECO:0000256" key="1">
    <source>
        <dbReference type="ARBA" id="ARBA00022737"/>
    </source>
</evidence>
<dbReference type="InterPro" id="IPR051012">
    <property type="entry name" value="CellSynth/LPSAsmb/PSIAsmb"/>
</dbReference>
<dbReference type="PANTHER" id="PTHR45586:SF1">
    <property type="entry name" value="LIPOPOLYSACCHARIDE ASSEMBLY PROTEIN B"/>
    <property type="match status" value="1"/>
</dbReference>
<evidence type="ECO:0000313" key="4">
    <source>
        <dbReference type="EMBL" id="ADN01848.1"/>
    </source>
</evidence>